<feature type="region of interest" description="Disordered" evidence="1">
    <location>
        <begin position="1"/>
        <end position="36"/>
    </location>
</feature>
<evidence type="ECO:0000313" key="4">
    <source>
        <dbReference type="Proteomes" id="UP000294071"/>
    </source>
</evidence>
<reference evidence="3 4" key="1">
    <citation type="submission" date="2019-01" db="EMBL/GenBank/DDBJ databases">
        <title>Novel species of Nocardioides.</title>
        <authorList>
            <person name="Liu Q."/>
            <person name="Xin Y.-H."/>
        </authorList>
    </citation>
    <scope>NUCLEOTIDE SEQUENCE [LARGE SCALE GENOMIC DNA]</scope>
    <source>
        <strain evidence="3 4">CGMCC 4.6882</strain>
    </source>
</reference>
<proteinExistence type="predicted"/>
<dbReference type="CDD" id="cd01836">
    <property type="entry name" value="FeeA_FeeB_like"/>
    <property type="match status" value="1"/>
</dbReference>
<sequence length="325" mass="33871">MCRSCPHPVRATGRAHEYDDPTRGRQLGPPPPGGAGPFTSVWFKGGVSSNHLTRAGVALAVVSGLAGGTAYGARELLQRQAAQARRAIGKPLGEVAPSADRHYKKKYGEPVDLLVLGDSIAAGLGAEKPKHTLGGRLANGIAKHAGRSVRLRTAAVVGSESSMLAEQLASLPSSYRPDVAVIVVGGNDVTHRVPVSESVRHLAEAIDELRARGAQVVVGTCPDLGALRPVPQPLRALGSRASRQLAAAQRTAALRHGARVVSLSHVVGPFFYTFPEEMFSLDRFHPSAHGYKRTAKAMLPSVLAALGVVQAVPFGHHAPGVGGSG</sequence>
<evidence type="ECO:0000313" key="3">
    <source>
        <dbReference type="EMBL" id="RYB93406.1"/>
    </source>
</evidence>
<dbReference type="Proteomes" id="UP000294071">
    <property type="component" value="Unassembled WGS sequence"/>
</dbReference>
<dbReference type="Gene3D" id="3.40.50.1110">
    <property type="entry name" value="SGNH hydrolase"/>
    <property type="match status" value="1"/>
</dbReference>
<dbReference type="InterPro" id="IPR036514">
    <property type="entry name" value="SGNH_hydro_sf"/>
</dbReference>
<evidence type="ECO:0000259" key="2">
    <source>
        <dbReference type="Pfam" id="PF13472"/>
    </source>
</evidence>
<dbReference type="SUPFAM" id="SSF52266">
    <property type="entry name" value="SGNH hydrolase"/>
    <property type="match status" value="1"/>
</dbReference>
<protein>
    <submittedName>
        <fullName evidence="3">SGNH/GDSL hydrolase family protein</fullName>
    </submittedName>
</protein>
<dbReference type="EMBL" id="SDWT01000001">
    <property type="protein sequence ID" value="RYB93406.1"/>
    <property type="molecule type" value="Genomic_DNA"/>
</dbReference>
<name>A0A4Q2RX96_9ACTN</name>
<dbReference type="OrthoDB" id="9804395at2"/>
<keyword evidence="4" id="KW-1185">Reference proteome</keyword>
<dbReference type="Pfam" id="PF13472">
    <property type="entry name" value="Lipase_GDSL_2"/>
    <property type="match status" value="1"/>
</dbReference>
<gene>
    <name evidence="3" type="ORF">EUA93_02935</name>
</gene>
<organism evidence="3 4">
    <name type="scientific">Nocardioides oleivorans</name>
    <dbReference type="NCBI Taxonomy" id="273676"/>
    <lineage>
        <taxon>Bacteria</taxon>
        <taxon>Bacillati</taxon>
        <taxon>Actinomycetota</taxon>
        <taxon>Actinomycetes</taxon>
        <taxon>Propionibacteriales</taxon>
        <taxon>Nocardioidaceae</taxon>
        <taxon>Nocardioides</taxon>
    </lineage>
</organism>
<dbReference type="InterPro" id="IPR013830">
    <property type="entry name" value="SGNH_hydro"/>
</dbReference>
<feature type="compositionally biased region" description="Basic and acidic residues" evidence="1">
    <location>
        <begin position="14"/>
        <end position="23"/>
    </location>
</feature>
<dbReference type="GO" id="GO:0004622">
    <property type="term" value="F:phosphatidylcholine lysophospholipase activity"/>
    <property type="evidence" value="ECO:0007669"/>
    <property type="project" value="TreeGrafter"/>
</dbReference>
<keyword evidence="3" id="KW-0378">Hydrolase</keyword>
<dbReference type="AlphaFoldDB" id="A0A4Q2RX96"/>
<feature type="domain" description="SGNH hydrolase-type esterase" evidence="2">
    <location>
        <begin position="115"/>
        <end position="293"/>
    </location>
</feature>
<accession>A0A4Q2RX96</accession>
<evidence type="ECO:0000256" key="1">
    <source>
        <dbReference type="SAM" id="MobiDB-lite"/>
    </source>
</evidence>
<dbReference type="InterPro" id="IPR051532">
    <property type="entry name" value="Ester_Hydrolysis_Enzymes"/>
</dbReference>
<dbReference type="PANTHER" id="PTHR30383">
    <property type="entry name" value="THIOESTERASE 1/PROTEASE 1/LYSOPHOSPHOLIPASE L1"/>
    <property type="match status" value="1"/>
</dbReference>
<comment type="caution">
    <text evidence="3">The sequence shown here is derived from an EMBL/GenBank/DDBJ whole genome shotgun (WGS) entry which is preliminary data.</text>
</comment>
<dbReference type="PANTHER" id="PTHR30383:SF5">
    <property type="entry name" value="SGNH HYDROLASE-TYPE ESTERASE DOMAIN-CONTAINING PROTEIN"/>
    <property type="match status" value="1"/>
</dbReference>